<dbReference type="EMBL" id="LFYR01000167">
    <property type="protein sequence ID" value="KMZ75425.1"/>
    <property type="molecule type" value="Genomic_DNA"/>
</dbReference>
<reference evidence="8" key="1">
    <citation type="journal article" date="2016" name="Nature">
        <title>The genome of the seagrass Zostera marina reveals angiosperm adaptation to the sea.</title>
        <authorList>
            <person name="Olsen J.L."/>
            <person name="Rouze P."/>
            <person name="Verhelst B."/>
            <person name="Lin Y.-C."/>
            <person name="Bayer T."/>
            <person name="Collen J."/>
            <person name="Dattolo E."/>
            <person name="De Paoli E."/>
            <person name="Dittami S."/>
            <person name="Maumus F."/>
            <person name="Michel G."/>
            <person name="Kersting A."/>
            <person name="Lauritano C."/>
            <person name="Lohaus R."/>
            <person name="Toepel M."/>
            <person name="Tonon T."/>
            <person name="Vanneste K."/>
            <person name="Amirebrahimi M."/>
            <person name="Brakel J."/>
            <person name="Bostroem C."/>
            <person name="Chovatia M."/>
            <person name="Grimwood J."/>
            <person name="Jenkins J.W."/>
            <person name="Jueterbock A."/>
            <person name="Mraz A."/>
            <person name="Stam W.T."/>
            <person name="Tice H."/>
            <person name="Bornberg-Bauer E."/>
            <person name="Green P.J."/>
            <person name="Pearson G.A."/>
            <person name="Procaccini G."/>
            <person name="Duarte C.M."/>
            <person name="Schmutz J."/>
            <person name="Reusch T.B.H."/>
            <person name="Van de Peer Y."/>
        </authorList>
    </citation>
    <scope>NUCLEOTIDE SEQUENCE [LARGE SCALE GENOMIC DNA]</scope>
    <source>
        <strain evidence="8">cv. Finnish</strain>
    </source>
</reference>
<comment type="function">
    <text evidence="5">Functions as an E3 ubiquitin ligase.</text>
</comment>
<evidence type="ECO:0000313" key="7">
    <source>
        <dbReference type="EMBL" id="KMZ75425.1"/>
    </source>
</evidence>
<name>A0A0K9Q4N2_ZOSMR</name>
<evidence type="ECO:0000313" key="8">
    <source>
        <dbReference type="Proteomes" id="UP000036987"/>
    </source>
</evidence>
<dbReference type="Gene3D" id="3.30.40.10">
    <property type="entry name" value="Zinc/RING finger domain, C3HC4 (zinc finger)"/>
    <property type="match status" value="1"/>
</dbReference>
<dbReference type="Proteomes" id="UP000036987">
    <property type="component" value="Unassembled WGS sequence"/>
</dbReference>
<comment type="caution">
    <text evidence="7">The sequence shown here is derived from an EMBL/GenBank/DDBJ whole genome shotgun (WGS) entry which is preliminary data.</text>
</comment>
<dbReference type="EC" id="2.3.2.27" evidence="5"/>
<dbReference type="AlphaFoldDB" id="A0A0K9Q4N2"/>
<dbReference type="SMART" id="SM00504">
    <property type="entry name" value="Ubox"/>
    <property type="match status" value="1"/>
</dbReference>
<evidence type="ECO:0000256" key="2">
    <source>
        <dbReference type="ARBA" id="ARBA00004906"/>
    </source>
</evidence>
<dbReference type="UniPathway" id="UPA00143"/>
<dbReference type="Pfam" id="PF04564">
    <property type="entry name" value="U-box"/>
    <property type="match status" value="1"/>
</dbReference>
<protein>
    <recommendedName>
        <fullName evidence="5 6">U-box domain-containing protein</fullName>
        <ecNumber evidence="5">2.3.2.27</ecNumber>
    </recommendedName>
    <alternativeName>
        <fullName evidence="5">RING-type E3 ubiquitin transferase PUB</fullName>
    </alternativeName>
</protein>
<evidence type="ECO:0000256" key="5">
    <source>
        <dbReference type="RuleBase" id="RU369093"/>
    </source>
</evidence>
<dbReference type="InterPro" id="IPR045185">
    <property type="entry name" value="PUB22/23/24-like"/>
</dbReference>
<organism evidence="7 8">
    <name type="scientific">Zostera marina</name>
    <name type="common">Eelgrass</name>
    <dbReference type="NCBI Taxonomy" id="29655"/>
    <lineage>
        <taxon>Eukaryota</taxon>
        <taxon>Viridiplantae</taxon>
        <taxon>Streptophyta</taxon>
        <taxon>Embryophyta</taxon>
        <taxon>Tracheophyta</taxon>
        <taxon>Spermatophyta</taxon>
        <taxon>Magnoliopsida</taxon>
        <taxon>Liliopsida</taxon>
        <taxon>Zosteraceae</taxon>
        <taxon>Zostera</taxon>
    </lineage>
</organism>
<dbReference type="OMA" id="MKVSEIC"/>
<comment type="catalytic activity">
    <reaction evidence="1 5">
        <text>S-ubiquitinyl-[E2 ubiquitin-conjugating enzyme]-L-cysteine + [acceptor protein]-L-lysine = [E2 ubiquitin-conjugating enzyme]-L-cysteine + N(6)-ubiquitinyl-[acceptor protein]-L-lysine.</text>
        <dbReference type="EC" id="2.3.2.27"/>
    </reaction>
</comment>
<keyword evidence="4 5" id="KW-0833">Ubl conjugation pathway</keyword>
<dbReference type="InterPro" id="IPR016024">
    <property type="entry name" value="ARM-type_fold"/>
</dbReference>
<dbReference type="PROSITE" id="PS51698">
    <property type="entry name" value="U_BOX"/>
    <property type="match status" value="1"/>
</dbReference>
<dbReference type="GO" id="GO:0061630">
    <property type="term" value="F:ubiquitin protein ligase activity"/>
    <property type="evidence" value="ECO:0007669"/>
    <property type="project" value="UniProtKB-UniRule"/>
</dbReference>
<comment type="pathway">
    <text evidence="2 5">Protein modification; protein ubiquitination.</text>
</comment>
<dbReference type="Gene3D" id="1.25.10.10">
    <property type="entry name" value="Leucine-rich Repeat Variant"/>
    <property type="match status" value="2"/>
</dbReference>
<dbReference type="CDD" id="cd16664">
    <property type="entry name" value="RING-Ubox_PUB"/>
    <property type="match status" value="1"/>
</dbReference>
<dbReference type="GO" id="GO:0016567">
    <property type="term" value="P:protein ubiquitination"/>
    <property type="evidence" value="ECO:0007669"/>
    <property type="project" value="UniProtKB-UniRule"/>
</dbReference>
<proteinExistence type="predicted"/>
<dbReference type="InterPro" id="IPR003613">
    <property type="entry name" value="Ubox_domain"/>
</dbReference>
<evidence type="ECO:0000259" key="6">
    <source>
        <dbReference type="PROSITE" id="PS51698"/>
    </source>
</evidence>
<sequence length="451" mass="49169">MPQCPNHPSWNLEGGAQIIDLETAVKDGILGGGMGCGGGLDTKEKLDLRKMIEQVVDSEDGVCIPMVFICPISLEPMLDPVTLCTGQTYERPNILKWFSMGHLTCPTTMQELWDDAVTPNTTLHQLICTWFLQKYLSMKKRSEGVQGRAAELLEILKKKVKGQARIHTLKELQRAVVGNDSAKKSVVDCGGIAVLSSLLGPFTSHAVGSEAIAILVNLPLDSESKENLMQPARISLVVDILNEGTGETKINCTRLIEMLMVEKNFRSEMVSSLSLLVGLLRLVKDKKQPNGVSAGLSLLKMICSQNHKQIWNLIVSVGAVTQLIEILPNLRPECMECALHTLDALSTIPEGKSALKDCPQTIPNLVKPLMRMSESCTHYSLSILWVVCNISPGDCASTAVDAGLAAKLLLLIQSGCNPALKQRAAELLKLCSLNYSDTHFISKCKLTKTIQ</sequence>
<dbReference type="SUPFAM" id="SSF48371">
    <property type="entry name" value="ARM repeat"/>
    <property type="match status" value="1"/>
</dbReference>
<dbReference type="SUPFAM" id="SSF57850">
    <property type="entry name" value="RING/U-box"/>
    <property type="match status" value="1"/>
</dbReference>
<dbReference type="PANTHER" id="PTHR22849:SF142">
    <property type="entry name" value="U-BOX DOMAIN-CONTAINING PROTEIN 31"/>
    <property type="match status" value="1"/>
</dbReference>
<dbReference type="Pfam" id="PF25598">
    <property type="entry name" value="ARM_PUB"/>
    <property type="match status" value="1"/>
</dbReference>
<accession>A0A0K9Q4N2</accession>
<feature type="domain" description="U-box" evidence="6">
    <location>
        <begin position="63"/>
        <end position="137"/>
    </location>
</feature>
<dbReference type="InterPro" id="IPR045210">
    <property type="entry name" value="RING-Ubox_PUB"/>
</dbReference>
<evidence type="ECO:0000256" key="4">
    <source>
        <dbReference type="ARBA" id="ARBA00022786"/>
    </source>
</evidence>
<evidence type="ECO:0000256" key="1">
    <source>
        <dbReference type="ARBA" id="ARBA00000900"/>
    </source>
</evidence>
<gene>
    <name evidence="7" type="ORF">ZOSMA_114G00220</name>
</gene>
<dbReference type="PANTHER" id="PTHR22849">
    <property type="entry name" value="WDSAM1 PROTEIN"/>
    <property type="match status" value="1"/>
</dbReference>
<evidence type="ECO:0000256" key="3">
    <source>
        <dbReference type="ARBA" id="ARBA00022679"/>
    </source>
</evidence>
<dbReference type="InterPro" id="IPR011989">
    <property type="entry name" value="ARM-like"/>
</dbReference>
<dbReference type="InterPro" id="IPR058678">
    <property type="entry name" value="ARM_PUB"/>
</dbReference>
<dbReference type="OrthoDB" id="10064100at2759"/>
<keyword evidence="3 5" id="KW-0808">Transferase</keyword>
<dbReference type="STRING" id="29655.A0A0K9Q4N2"/>
<keyword evidence="8" id="KW-1185">Reference proteome</keyword>
<dbReference type="InterPro" id="IPR013083">
    <property type="entry name" value="Znf_RING/FYVE/PHD"/>
</dbReference>